<gene>
    <name evidence="2" type="ORF">BCV72DRAFT_210754</name>
</gene>
<feature type="region of interest" description="Disordered" evidence="1">
    <location>
        <begin position="1"/>
        <end position="49"/>
    </location>
</feature>
<accession>A0A1X0QYD8</accession>
<organism evidence="2">
    <name type="scientific">Rhizopus microsporus var. microsporus</name>
    <dbReference type="NCBI Taxonomy" id="86635"/>
    <lineage>
        <taxon>Eukaryota</taxon>
        <taxon>Fungi</taxon>
        <taxon>Fungi incertae sedis</taxon>
        <taxon>Mucoromycota</taxon>
        <taxon>Mucoromycotina</taxon>
        <taxon>Mucoromycetes</taxon>
        <taxon>Mucorales</taxon>
        <taxon>Mucorineae</taxon>
        <taxon>Rhizopodaceae</taxon>
        <taxon>Rhizopus</taxon>
    </lineage>
</organism>
<dbReference type="EMBL" id="KV921963">
    <property type="protein sequence ID" value="ORE04718.1"/>
    <property type="molecule type" value="Genomic_DNA"/>
</dbReference>
<sequence>MQMQKQKHLQQRPTTTSPVPPTLNVSLSSRSDSFRHGDSDTSLFEKPSKQTTTTIKGSIIDTSQNILFTTTSLKRAVGRCISYTDNDSLQATFTPILTKAKAATERLGQILDLIEDDKETVHNLIQSTAQCISALKELCYILTTRLSIIVQGLDSKFSRHLLIHLYSATVDIKEAWQIISPYLTIDPLSIVPNKANLSRNRSDSEAHSPFVSPLCSPYGDNKQLYTCLKNAVTGSFHVLNTLRQSIEETLNSSVIPSLERKLKELLRQAQYVTDLAHKLDKSIDSRINKDEYFLNKQQNRKFWEDTSIYLKASHCSHFLAMVSLMTLIRSISKEEDFVWPRTVKQGCLYVTRITAEVAKLWNNSSTFAQDGFFLGKAERSTSISEQDIPMPRRNT</sequence>
<feature type="compositionally biased region" description="Polar residues" evidence="1">
    <location>
        <begin position="11"/>
        <end position="31"/>
    </location>
</feature>
<dbReference type="Proteomes" id="UP000242414">
    <property type="component" value="Unassembled WGS sequence"/>
</dbReference>
<dbReference type="OrthoDB" id="1394818at2759"/>
<evidence type="ECO:0000313" key="2">
    <source>
        <dbReference type="EMBL" id="ORE04718.1"/>
    </source>
</evidence>
<dbReference type="VEuPathDB" id="FungiDB:BCV72DRAFT_210754"/>
<name>A0A1X0QYD8_RHIZD</name>
<evidence type="ECO:0000256" key="1">
    <source>
        <dbReference type="SAM" id="MobiDB-lite"/>
    </source>
</evidence>
<feature type="compositionally biased region" description="Basic residues" evidence="1">
    <location>
        <begin position="1"/>
        <end position="10"/>
    </location>
</feature>
<protein>
    <submittedName>
        <fullName evidence="2">Uncharacterized protein</fullName>
    </submittedName>
</protein>
<reference evidence="2" key="1">
    <citation type="journal article" date="2016" name="Proc. Natl. Acad. Sci. U.S.A.">
        <title>Lipid metabolic changes in an early divergent fungus govern the establishment of a mutualistic symbiosis with endobacteria.</title>
        <authorList>
            <person name="Lastovetsky O.A."/>
            <person name="Gaspar M.L."/>
            <person name="Mondo S.J."/>
            <person name="LaButti K.M."/>
            <person name="Sandor L."/>
            <person name="Grigoriev I.V."/>
            <person name="Henry S.A."/>
            <person name="Pawlowska T.E."/>
        </authorList>
    </citation>
    <scope>NUCLEOTIDE SEQUENCE [LARGE SCALE GENOMIC DNA]</scope>
    <source>
        <strain evidence="2">ATCC 52814</strain>
    </source>
</reference>
<proteinExistence type="predicted"/>
<dbReference type="AlphaFoldDB" id="A0A1X0QYD8"/>
<dbReference type="Pfam" id="PF10428">
    <property type="entry name" value="SOG2"/>
    <property type="match status" value="2"/>
</dbReference>
<dbReference type="InterPro" id="IPR019487">
    <property type="entry name" value="RAM_signalling_pathway_SOG2"/>
</dbReference>